<gene>
    <name evidence="1" type="ORF">PHLGIDRAFT_440524</name>
</gene>
<organism evidence="1 2">
    <name type="scientific">Phlebiopsis gigantea (strain 11061_1 CR5-6)</name>
    <name type="common">White-rot fungus</name>
    <name type="synonym">Peniophora gigantea</name>
    <dbReference type="NCBI Taxonomy" id="745531"/>
    <lineage>
        <taxon>Eukaryota</taxon>
        <taxon>Fungi</taxon>
        <taxon>Dikarya</taxon>
        <taxon>Basidiomycota</taxon>
        <taxon>Agaricomycotina</taxon>
        <taxon>Agaricomycetes</taxon>
        <taxon>Polyporales</taxon>
        <taxon>Phanerochaetaceae</taxon>
        <taxon>Phlebiopsis</taxon>
    </lineage>
</organism>
<reference evidence="1 2" key="1">
    <citation type="journal article" date="2014" name="PLoS Genet.">
        <title>Analysis of the Phlebiopsis gigantea genome, transcriptome and secretome provides insight into its pioneer colonization strategies of wood.</title>
        <authorList>
            <person name="Hori C."/>
            <person name="Ishida T."/>
            <person name="Igarashi K."/>
            <person name="Samejima M."/>
            <person name="Suzuki H."/>
            <person name="Master E."/>
            <person name="Ferreira P."/>
            <person name="Ruiz-Duenas F.J."/>
            <person name="Held B."/>
            <person name="Canessa P."/>
            <person name="Larrondo L.F."/>
            <person name="Schmoll M."/>
            <person name="Druzhinina I.S."/>
            <person name="Kubicek C.P."/>
            <person name="Gaskell J.A."/>
            <person name="Kersten P."/>
            <person name="St John F."/>
            <person name="Glasner J."/>
            <person name="Sabat G."/>
            <person name="Splinter BonDurant S."/>
            <person name="Syed K."/>
            <person name="Yadav J."/>
            <person name="Mgbeahuruike A.C."/>
            <person name="Kovalchuk A."/>
            <person name="Asiegbu F.O."/>
            <person name="Lackner G."/>
            <person name="Hoffmeister D."/>
            <person name="Rencoret J."/>
            <person name="Gutierrez A."/>
            <person name="Sun H."/>
            <person name="Lindquist E."/>
            <person name="Barry K."/>
            <person name="Riley R."/>
            <person name="Grigoriev I.V."/>
            <person name="Henrissat B."/>
            <person name="Kues U."/>
            <person name="Berka R.M."/>
            <person name="Martinez A.T."/>
            <person name="Covert S.F."/>
            <person name="Blanchette R.A."/>
            <person name="Cullen D."/>
        </authorList>
    </citation>
    <scope>NUCLEOTIDE SEQUENCE [LARGE SCALE GENOMIC DNA]</scope>
    <source>
        <strain evidence="1 2">11061_1 CR5-6</strain>
    </source>
</reference>
<keyword evidence="2" id="KW-1185">Reference proteome</keyword>
<dbReference type="AlphaFoldDB" id="A0A0C3SFB3"/>
<protein>
    <submittedName>
        <fullName evidence="1">Uncharacterized protein</fullName>
    </submittedName>
</protein>
<dbReference type="OrthoDB" id="10659800at2759"/>
<name>A0A0C3SFB3_PHLG1</name>
<sequence>MSWYLPGSWSDNSSLLAAIRLSLKKSTPFQRRCDRRIDYDTRLGHYANWTRCNPAFQKYACFDCRKVFKCTSSKEDGPIIKGPWYPPHCPSCGKEGRRVGTAFKAPSRNDLCGWKELREWVESGGEESAQKSLMQERRASRQRLRVDDRSRISMDERRKRIEALQKASELGVRTSEEERKLSIIRTFKGKTTKESWGVVVGL</sequence>
<dbReference type="HOGENOM" id="CLU_1355080_0_0_1"/>
<accession>A0A0C3SFB3</accession>
<evidence type="ECO:0000313" key="2">
    <source>
        <dbReference type="Proteomes" id="UP000053257"/>
    </source>
</evidence>
<dbReference type="EMBL" id="KN840444">
    <property type="protein sequence ID" value="KIP11785.1"/>
    <property type="molecule type" value="Genomic_DNA"/>
</dbReference>
<evidence type="ECO:0000313" key="1">
    <source>
        <dbReference type="EMBL" id="KIP11785.1"/>
    </source>
</evidence>
<dbReference type="Proteomes" id="UP000053257">
    <property type="component" value="Unassembled WGS sequence"/>
</dbReference>
<proteinExistence type="predicted"/>